<evidence type="ECO:0000259" key="11">
    <source>
        <dbReference type="PROSITE" id="PS51449"/>
    </source>
</evidence>
<evidence type="ECO:0000259" key="12">
    <source>
        <dbReference type="PROSITE" id="PS51918"/>
    </source>
</evidence>
<dbReference type="InterPro" id="IPR013848">
    <property type="entry name" value="Methylthiotransferase_N"/>
</dbReference>
<keyword evidence="7" id="KW-0408">Iron</keyword>
<dbReference type="EC" id="2.8.4.3" evidence="9"/>
<evidence type="ECO:0000256" key="8">
    <source>
        <dbReference type="ARBA" id="ARBA00023014"/>
    </source>
</evidence>
<comment type="cofactor">
    <cofactor evidence="1">
        <name>[4Fe-4S] cluster</name>
        <dbReference type="ChEBI" id="CHEBI:49883"/>
    </cofactor>
</comment>
<dbReference type="Pfam" id="PF00919">
    <property type="entry name" value="UPF0004"/>
    <property type="match status" value="1"/>
</dbReference>
<sequence>MAREINKSKVAVCTLGCKVNQNETDAIVSSLIQAGFQEVPFEEKADLYVINTCTVTHLADRKSRQMVRRAIKNNPAAMVVVTGCYAQTSPGDVLGINGVDLVIGTQDRHRLLDLLEEAKAARKPLNVVGDIMQADDFEEITGEELHPHMVRAYLKIQEGCNQYCSYCIIPYARGPVRSRPLERVLEAAKQLVYSGYKEIILTGIHTGAYGSDLRPQMDLAGLVGELVRISDLKRLRISSLDPNEINEELLQVMTSSPILCPHLHISLQSGDDEILGRMNRHYDTAYYLSLVERIRRILPDIAFTTDIMVGFPGETEEAFQNTYDLVEKIGFSGLHVFKYSPRKGTAAASFPDQISPQVKEERSKRLIALGERLSREYARKYLGRTVEVLAEQRVEINGENFWEGHSGNYLKILFAENGDYKGQLVSVSLERYQDNVIFGHLKK</sequence>
<dbReference type="SMART" id="SM00729">
    <property type="entry name" value="Elp3"/>
    <property type="match status" value="1"/>
</dbReference>
<dbReference type="PROSITE" id="PS01278">
    <property type="entry name" value="MTTASE_RADICAL"/>
    <property type="match status" value="1"/>
</dbReference>
<feature type="domain" description="TRAM" evidence="10">
    <location>
        <begin position="379"/>
        <end position="443"/>
    </location>
</feature>
<dbReference type="SFLD" id="SFLDG01061">
    <property type="entry name" value="methylthiotransferase"/>
    <property type="match status" value="1"/>
</dbReference>
<dbReference type="InterPro" id="IPR002792">
    <property type="entry name" value="TRAM_dom"/>
</dbReference>
<keyword evidence="5" id="KW-0949">S-adenosyl-L-methionine</keyword>
<dbReference type="SFLD" id="SFLDF00295">
    <property type="entry name" value="threonylcarbamoyladenosine_tRN"/>
    <property type="match status" value="1"/>
</dbReference>
<gene>
    <name evidence="13" type="primary">mtaB</name>
    <name evidence="13" type="ORF">NVS47_05300</name>
</gene>
<dbReference type="Pfam" id="PF04055">
    <property type="entry name" value="Radical_SAM"/>
    <property type="match status" value="1"/>
</dbReference>
<evidence type="ECO:0000256" key="7">
    <source>
        <dbReference type="ARBA" id="ARBA00023004"/>
    </source>
</evidence>
<dbReference type="InterPro" id="IPR038135">
    <property type="entry name" value="Methylthiotransferase_N_sf"/>
</dbReference>
<comment type="function">
    <text evidence="2">Catalyzes the methylthiolation of N6-(dimethylallyl)adenosine (i(6)A), leading to the formation of 2-methylthio-N6-(dimethylallyl)adenosine (ms(2)i(6)A) at position 37 in tRNAs that read codons beginning with uridine.</text>
</comment>
<keyword evidence="3" id="KW-0004">4Fe-4S</keyword>
<dbReference type="InterPro" id="IPR023404">
    <property type="entry name" value="rSAM_horseshoe"/>
</dbReference>
<name>A0ABT1Y234_9FIRM</name>
<dbReference type="InterPro" id="IPR006638">
    <property type="entry name" value="Elp3/MiaA/NifB-like_rSAM"/>
</dbReference>
<evidence type="ECO:0000256" key="6">
    <source>
        <dbReference type="ARBA" id="ARBA00022723"/>
    </source>
</evidence>
<dbReference type="InterPro" id="IPR006467">
    <property type="entry name" value="MiaB-like_bact"/>
</dbReference>
<feature type="domain" description="Radical SAM core" evidence="12">
    <location>
        <begin position="146"/>
        <end position="376"/>
    </location>
</feature>
<dbReference type="PANTHER" id="PTHR43020">
    <property type="entry name" value="CDK5 REGULATORY SUBUNIT-ASSOCIATED PROTEIN 1"/>
    <property type="match status" value="1"/>
</dbReference>
<dbReference type="CDD" id="cd01335">
    <property type="entry name" value="Radical_SAM"/>
    <property type="match status" value="1"/>
</dbReference>
<dbReference type="Gene3D" id="3.80.30.20">
    <property type="entry name" value="tm_1862 like domain"/>
    <property type="match status" value="1"/>
</dbReference>
<evidence type="ECO:0000256" key="3">
    <source>
        <dbReference type="ARBA" id="ARBA00022485"/>
    </source>
</evidence>
<dbReference type="EMBL" id="JANPWE010000002">
    <property type="protein sequence ID" value="MCR6544940.1"/>
    <property type="molecule type" value="Genomic_DNA"/>
</dbReference>
<dbReference type="RefSeq" id="WP_242965335.1">
    <property type="nucleotide sequence ID" value="NZ_CP022121.1"/>
</dbReference>
<dbReference type="NCBIfam" id="TIGR00089">
    <property type="entry name" value="MiaB/RimO family radical SAM methylthiotransferase"/>
    <property type="match status" value="1"/>
</dbReference>
<evidence type="ECO:0000256" key="2">
    <source>
        <dbReference type="ARBA" id="ARBA00003234"/>
    </source>
</evidence>
<dbReference type="PANTHER" id="PTHR43020:SF2">
    <property type="entry name" value="MITOCHONDRIAL TRNA METHYLTHIOTRANSFERASE CDK5RAP1"/>
    <property type="match status" value="1"/>
</dbReference>
<reference evidence="13 14" key="1">
    <citation type="submission" date="2022-08" db="EMBL/GenBank/DDBJ databases">
        <title>Proteogenomics of the novel Dehalobacterium formicoaceticum strain EZ94 highlights a key role of methyltransferases during anaerobic dichloromethane degradation.</title>
        <authorList>
            <person name="Wasmund K."/>
        </authorList>
    </citation>
    <scope>NUCLEOTIDE SEQUENCE [LARGE SCALE GENOMIC DNA]</scope>
    <source>
        <strain evidence="13 14">EZ94</strain>
    </source>
</reference>
<keyword evidence="14" id="KW-1185">Reference proteome</keyword>
<protein>
    <recommendedName>
        <fullName evidence="9">tRNA-2-methylthio-N(6)-dimethylallyladenosine synthase</fullName>
        <ecNumber evidence="9">2.8.4.3</ecNumber>
    </recommendedName>
</protein>
<proteinExistence type="predicted"/>
<keyword evidence="8" id="KW-0411">Iron-sulfur</keyword>
<dbReference type="SUPFAM" id="SSF102114">
    <property type="entry name" value="Radical SAM enzymes"/>
    <property type="match status" value="1"/>
</dbReference>
<evidence type="ECO:0000256" key="5">
    <source>
        <dbReference type="ARBA" id="ARBA00022691"/>
    </source>
</evidence>
<dbReference type="InterPro" id="IPR034557">
    <property type="entry name" value="ThrcA_tRNA_MEthiotransferase"/>
</dbReference>
<dbReference type="PROSITE" id="PS50926">
    <property type="entry name" value="TRAM"/>
    <property type="match status" value="1"/>
</dbReference>
<evidence type="ECO:0000313" key="13">
    <source>
        <dbReference type="EMBL" id="MCR6544940.1"/>
    </source>
</evidence>
<dbReference type="SFLD" id="SFLDS00029">
    <property type="entry name" value="Radical_SAM"/>
    <property type="match status" value="1"/>
</dbReference>
<dbReference type="InterPro" id="IPR058240">
    <property type="entry name" value="rSAM_sf"/>
</dbReference>
<organism evidence="13 14">
    <name type="scientific">Dehalobacterium formicoaceticum</name>
    <dbReference type="NCBI Taxonomy" id="51515"/>
    <lineage>
        <taxon>Bacteria</taxon>
        <taxon>Bacillati</taxon>
        <taxon>Bacillota</taxon>
        <taxon>Clostridia</taxon>
        <taxon>Eubacteriales</taxon>
        <taxon>Peptococcaceae</taxon>
        <taxon>Dehalobacterium</taxon>
    </lineage>
</organism>
<evidence type="ECO:0000313" key="14">
    <source>
        <dbReference type="Proteomes" id="UP001524944"/>
    </source>
</evidence>
<dbReference type="PROSITE" id="PS51449">
    <property type="entry name" value="MTTASE_N"/>
    <property type="match status" value="1"/>
</dbReference>
<dbReference type="SFLD" id="SFLDG01082">
    <property type="entry name" value="B12-binding_domain_containing"/>
    <property type="match status" value="1"/>
</dbReference>
<dbReference type="NCBIfam" id="TIGR01579">
    <property type="entry name" value="MiaB-like-C"/>
    <property type="match status" value="1"/>
</dbReference>
<dbReference type="Gene3D" id="3.40.50.12160">
    <property type="entry name" value="Methylthiotransferase, N-terminal domain"/>
    <property type="match status" value="1"/>
</dbReference>
<evidence type="ECO:0000256" key="9">
    <source>
        <dbReference type="ARBA" id="ARBA00033765"/>
    </source>
</evidence>
<dbReference type="InterPro" id="IPR020612">
    <property type="entry name" value="Methylthiotransferase_CS"/>
</dbReference>
<keyword evidence="6" id="KW-0479">Metal-binding</keyword>
<dbReference type="InterPro" id="IPR007197">
    <property type="entry name" value="rSAM"/>
</dbReference>
<evidence type="ECO:0000259" key="10">
    <source>
        <dbReference type="PROSITE" id="PS50926"/>
    </source>
</evidence>
<accession>A0ABT1Y234</accession>
<evidence type="ECO:0000256" key="1">
    <source>
        <dbReference type="ARBA" id="ARBA00001966"/>
    </source>
</evidence>
<feature type="domain" description="MTTase N-terminal" evidence="11">
    <location>
        <begin position="8"/>
        <end position="120"/>
    </location>
</feature>
<dbReference type="Proteomes" id="UP001524944">
    <property type="component" value="Unassembled WGS sequence"/>
</dbReference>
<dbReference type="PROSITE" id="PS51918">
    <property type="entry name" value="RADICAL_SAM"/>
    <property type="match status" value="1"/>
</dbReference>
<comment type="caution">
    <text evidence="13">The sequence shown here is derived from an EMBL/GenBank/DDBJ whole genome shotgun (WGS) entry which is preliminary data.</text>
</comment>
<keyword evidence="4" id="KW-0808">Transferase</keyword>
<dbReference type="InterPro" id="IPR005839">
    <property type="entry name" value="Methylthiotransferase"/>
</dbReference>
<evidence type="ECO:0000256" key="4">
    <source>
        <dbReference type="ARBA" id="ARBA00022679"/>
    </source>
</evidence>